<dbReference type="PANTHER" id="PTHR30244:SF34">
    <property type="entry name" value="DTDP-4-AMINO-4,6-DIDEOXYGALACTOSE TRANSAMINASE"/>
    <property type="match status" value="1"/>
</dbReference>
<dbReference type="GO" id="GO:0008483">
    <property type="term" value="F:transaminase activity"/>
    <property type="evidence" value="ECO:0007669"/>
    <property type="project" value="TreeGrafter"/>
</dbReference>
<dbReference type="Pfam" id="PF01041">
    <property type="entry name" value="DegT_DnrJ_EryC1"/>
    <property type="match status" value="1"/>
</dbReference>
<dbReference type="EMBL" id="UINC01097213">
    <property type="protein sequence ID" value="SVC54736.1"/>
    <property type="molecule type" value="Genomic_DNA"/>
</dbReference>
<accession>A0A382N129</accession>
<evidence type="ECO:0008006" key="2">
    <source>
        <dbReference type="Google" id="ProtNLM"/>
    </source>
</evidence>
<dbReference type="SUPFAM" id="SSF53383">
    <property type="entry name" value="PLP-dependent transferases"/>
    <property type="match status" value="1"/>
</dbReference>
<dbReference type="GO" id="GO:0000271">
    <property type="term" value="P:polysaccharide biosynthetic process"/>
    <property type="evidence" value="ECO:0007669"/>
    <property type="project" value="TreeGrafter"/>
</dbReference>
<dbReference type="InterPro" id="IPR015424">
    <property type="entry name" value="PyrdxlP-dep_Trfase"/>
</dbReference>
<protein>
    <recommendedName>
        <fullName evidence="2">Aminotransferase class I/classII domain-containing protein</fullName>
    </recommendedName>
</protein>
<dbReference type="AlphaFoldDB" id="A0A382N129"/>
<feature type="non-terminal residue" evidence="1">
    <location>
        <position position="186"/>
    </location>
</feature>
<sequence>MGIESHSKIAWWRTEFGKSELQAVIKAFEAENISQGEVTQELEQCLSVLLNVPHVIAVSNGSAALAMALMALGVSAGDEVIVPNRTWIATAHAVHILGAKVVLVDVEDTRPIIDVSKIESVISKKTKVIVPVHLNGRSADIAALNEVAKRNGLSVVEDAAQALCSRNQDAYLGTQSDIGCFSLSVT</sequence>
<dbReference type="InterPro" id="IPR000653">
    <property type="entry name" value="DegT/StrS_aminotransferase"/>
</dbReference>
<dbReference type="Gene3D" id="3.40.640.10">
    <property type="entry name" value="Type I PLP-dependent aspartate aminotransferase-like (Major domain)"/>
    <property type="match status" value="1"/>
</dbReference>
<dbReference type="GO" id="GO:0030170">
    <property type="term" value="F:pyridoxal phosphate binding"/>
    <property type="evidence" value="ECO:0007669"/>
    <property type="project" value="TreeGrafter"/>
</dbReference>
<name>A0A382N129_9ZZZZ</name>
<dbReference type="InterPro" id="IPR015421">
    <property type="entry name" value="PyrdxlP-dep_Trfase_major"/>
</dbReference>
<reference evidence="1" key="1">
    <citation type="submission" date="2018-05" db="EMBL/GenBank/DDBJ databases">
        <authorList>
            <person name="Lanie J.A."/>
            <person name="Ng W.-L."/>
            <person name="Kazmierczak K.M."/>
            <person name="Andrzejewski T.M."/>
            <person name="Davidsen T.M."/>
            <person name="Wayne K.J."/>
            <person name="Tettelin H."/>
            <person name="Glass J.I."/>
            <person name="Rusch D."/>
            <person name="Podicherti R."/>
            <person name="Tsui H.-C.T."/>
            <person name="Winkler M.E."/>
        </authorList>
    </citation>
    <scope>NUCLEOTIDE SEQUENCE</scope>
</reference>
<proteinExistence type="predicted"/>
<organism evidence="1">
    <name type="scientific">marine metagenome</name>
    <dbReference type="NCBI Taxonomy" id="408172"/>
    <lineage>
        <taxon>unclassified sequences</taxon>
        <taxon>metagenomes</taxon>
        <taxon>ecological metagenomes</taxon>
    </lineage>
</organism>
<evidence type="ECO:0000313" key="1">
    <source>
        <dbReference type="EMBL" id="SVC54736.1"/>
    </source>
</evidence>
<dbReference type="PANTHER" id="PTHR30244">
    <property type="entry name" value="TRANSAMINASE"/>
    <property type="match status" value="1"/>
</dbReference>
<gene>
    <name evidence="1" type="ORF">METZ01_LOCUS307590</name>
</gene>